<dbReference type="InterPro" id="IPR019587">
    <property type="entry name" value="Polyketide_cyclase/dehydratase"/>
</dbReference>
<name>A0A3N0GX91_9ACTN</name>
<dbReference type="AlphaFoldDB" id="A0A3N0GX91"/>
<dbReference type="Pfam" id="PF10604">
    <property type="entry name" value="Polyketide_cyc2"/>
    <property type="match status" value="1"/>
</dbReference>
<evidence type="ECO:0000313" key="1">
    <source>
        <dbReference type="EMBL" id="RNM17039.1"/>
    </source>
</evidence>
<dbReference type="Gene3D" id="3.30.530.20">
    <property type="match status" value="1"/>
</dbReference>
<keyword evidence="2" id="KW-1185">Reference proteome</keyword>
<dbReference type="OrthoDB" id="5402478at2"/>
<organism evidence="1 2">
    <name type="scientific">Nocardioides pocheonensis</name>
    <dbReference type="NCBI Taxonomy" id="661485"/>
    <lineage>
        <taxon>Bacteria</taxon>
        <taxon>Bacillati</taxon>
        <taxon>Actinomycetota</taxon>
        <taxon>Actinomycetes</taxon>
        <taxon>Propionibacteriales</taxon>
        <taxon>Nocardioidaceae</taxon>
        <taxon>Nocardioides</taxon>
    </lineage>
</organism>
<protein>
    <submittedName>
        <fullName evidence="1">Polyketide cyclase</fullName>
    </submittedName>
</protein>
<comment type="caution">
    <text evidence="1">The sequence shown here is derived from an EMBL/GenBank/DDBJ whole genome shotgun (WGS) entry which is preliminary data.</text>
</comment>
<accession>A0A3N0GX91</accession>
<dbReference type="SUPFAM" id="SSF55961">
    <property type="entry name" value="Bet v1-like"/>
    <property type="match status" value="1"/>
</dbReference>
<sequence length="164" mass="18458">MRSVADSRTVFNRYSFRSMWRLAAPPGDVYAALAELADYPSWWPEVRRAESRGGNTYELTCRSLLPYDLVFTTTQQRRDPVAGVLEASMVGDLSGFSRWTITASGAGTEAVFEEEVELKKASLRRLSPVARPAFRGNHTLMMRHGHRGLTAYVAGYGLRDRQRP</sequence>
<proteinExistence type="predicted"/>
<evidence type="ECO:0000313" key="2">
    <source>
        <dbReference type="Proteomes" id="UP000279994"/>
    </source>
</evidence>
<dbReference type="Proteomes" id="UP000279994">
    <property type="component" value="Unassembled WGS sequence"/>
</dbReference>
<reference evidence="1 2" key="1">
    <citation type="submission" date="2018-11" db="EMBL/GenBank/DDBJ databases">
        <authorList>
            <person name="Li F."/>
        </authorList>
    </citation>
    <scope>NUCLEOTIDE SEQUENCE [LARGE SCALE GENOMIC DNA]</scope>
    <source>
        <strain evidence="1 2">Gsoil 818</strain>
    </source>
</reference>
<dbReference type="EMBL" id="RJSF01000005">
    <property type="protein sequence ID" value="RNM17039.1"/>
    <property type="molecule type" value="Genomic_DNA"/>
</dbReference>
<gene>
    <name evidence="1" type="ORF">EFL26_02825</name>
</gene>
<dbReference type="InterPro" id="IPR023393">
    <property type="entry name" value="START-like_dom_sf"/>
</dbReference>